<dbReference type="InterPro" id="IPR000868">
    <property type="entry name" value="Isochorismatase-like_dom"/>
</dbReference>
<dbReference type="OrthoDB" id="5786063at2"/>
<evidence type="ECO:0000259" key="2">
    <source>
        <dbReference type="Pfam" id="PF00857"/>
    </source>
</evidence>
<dbReference type="PANTHER" id="PTHR43559:SF3">
    <property type="entry name" value="HYDROLASE YCAC-RELATED"/>
    <property type="match status" value="1"/>
</dbReference>
<dbReference type="Proteomes" id="UP000264492">
    <property type="component" value="Unassembled WGS sequence"/>
</dbReference>
<dbReference type="RefSeq" id="WP_115860828.1">
    <property type="nucleotide sequence ID" value="NZ_QTSU01000003.1"/>
</dbReference>
<feature type="signal peptide" evidence="1">
    <location>
        <begin position="1"/>
        <end position="23"/>
    </location>
</feature>
<reference evidence="3 4" key="1">
    <citation type="submission" date="2018-08" db="EMBL/GenBank/DDBJ databases">
        <title>Lysobacter sp. zong2l5, whole genome shotgun sequence.</title>
        <authorList>
            <person name="Zhang X."/>
            <person name="Feng G."/>
            <person name="Zhu H."/>
        </authorList>
    </citation>
    <scope>NUCLEOTIDE SEQUENCE [LARGE SCALE GENOMIC DNA]</scope>
    <source>
        <strain evidence="4">zong2l5</strain>
    </source>
</reference>
<sequence>MRKFARYAFTALIALSFVPAAQADLREPLTRDNSVLLMVDYQPQFVFSVQSIPVVELINNAEGLSKAAKAFEVPTVYTSISAERFGGPFFRQLGQAQPALVPFDRSRIDAWRDPRVREAVARSGRKKLLVSGLWTDSCVTLPVLSALKDGYEVYVVVDASGDVNRESHEMAVQRMIQAGAVPVTWMAVMLEWQGDWADARTAAQVTAIAQQHGGAWGQGIDYHQRMVAPKQ</sequence>
<name>A0A371JY71_9GAMM</name>
<comment type="caution">
    <text evidence="3">The sequence shown here is derived from an EMBL/GenBank/DDBJ whole genome shotgun (WGS) entry which is preliminary data.</text>
</comment>
<dbReference type="InterPro" id="IPR036380">
    <property type="entry name" value="Isochorismatase-like_sf"/>
</dbReference>
<dbReference type="SUPFAM" id="SSF52499">
    <property type="entry name" value="Isochorismatase-like hydrolases"/>
    <property type="match status" value="1"/>
</dbReference>
<proteinExistence type="predicted"/>
<accession>A0A371JY71</accession>
<dbReference type="PANTHER" id="PTHR43559">
    <property type="entry name" value="HYDROLASE YCAC-RELATED"/>
    <property type="match status" value="1"/>
</dbReference>
<feature type="domain" description="Isochorismatase-like" evidence="2">
    <location>
        <begin position="34"/>
        <end position="185"/>
    </location>
</feature>
<dbReference type="Gene3D" id="3.40.50.850">
    <property type="entry name" value="Isochorismatase-like"/>
    <property type="match status" value="1"/>
</dbReference>
<evidence type="ECO:0000313" key="4">
    <source>
        <dbReference type="Proteomes" id="UP000264492"/>
    </source>
</evidence>
<evidence type="ECO:0000313" key="3">
    <source>
        <dbReference type="EMBL" id="RDZ26621.1"/>
    </source>
</evidence>
<protein>
    <submittedName>
        <fullName evidence="3">Hydrolase</fullName>
    </submittedName>
</protein>
<gene>
    <name evidence="3" type="ORF">DX914_16705</name>
</gene>
<dbReference type="InterPro" id="IPR053152">
    <property type="entry name" value="Hydrolase_YcaC-like"/>
</dbReference>
<feature type="chain" id="PRO_5017018502" evidence="1">
    <location>
        <begin position="24"/>
        <end position="231"/>
    </location>
</feature>
<evidence type="ECO:0000256" key="1">
    <source>
        <dbReference type="SAM" id="SignalP"/>
    </source>
</evidence>
<keyword evidence="3" id="KW-0378">Hydrolase</keyword>
<dbReference type="CDD" id="cd01012">
    <property type="entry name" value="YcaC_related"/>
    <property type="match status" value="1"/>
</dbReference>
<organism evidence="3 4">
    <name type="scientific">Lysobacter silvisoli</name>
    <dbReference type="NCBI Taxonomy" id="2293254"/>
    <lineage>
        <taxon>Bacteria</taxon>
        <taxon>Pseudomonadati</taxon>
        <taxon>Pseudomonadota</taxon>
        <taxon>Gammaproteobacteria</taxon>
        <taxon>Lysobacterales</taxon>
        <taxon>Lysobacteraceae</taxon>
        <taxon>Lysobacter</taxon>
    </lineage>
</organism>
<keyword evidence="4" id="KW-1185">Reference proteome</keyword>
<dbReference type="EMBL" id="QTSU01000003">
    <property type="protein sequence ID" value="RDZ26621.1"/>
    <property type="molecule type" value="Genomic_DNA"/>
</dbReference>
<dbReference type="Pfam" id="PF00857">
    <property type="entry name" value="Isochorismatase"/>
    <property type="match status" value="1"/>
</dbReference>
<dbReference type="AlphaFoldDB" id="A0A371JY71"/>
<dbReference type="GO" id="GO:0016787">
    <property type="term" value="F:hydrolase activity"/>
    <property type="evidence" value="ECO:0007669"/>
    <property type="project" value="UniProtKB-KW"/>
</dbReference>
<keyword evidence="1" id="KW-0732">Signal</keyword>